<dbReference type="Proteomes" id="UP000005809">
    <property type="component" value="Unassembled WGS sequence"/>
</dbReference>
<dbReference type="InterPro" id="IPR003960">
    <property type="entry name" value="ATPase_AAA_CS"/>
</dbReference>
<dbReference type="SMART" id="SM00382">
    <property type="entry name" value="AAA"/>
    <property type="match status" value="2"/>
</dbReference>
<feature type="coiled-coil region" evidence="2">
    <location>
        <begin position="580"/>
        <end position="607"/>
    </location>
</feature>
<feature type="domain" description="AAA+ ATPase" evidence="3">
    <location>
        <begin position="611"/>
        <end position="755"/>
    </location>
</feature>
<dbReference type="Gene3D" id="3.40.50.300">
    <property type="entry name" value="P-loop containing nucleotide triphosphate hydrolases"/>
    <property type="match status" value="2"/>
</dbReference>
<evidence type="ECO:0000256" key="2">
    <source>
        <dbReference type="SAM" id="Coils"/>
    </source>
</evidence>
<dbReference type="Pfam" id="PF00004">
    <property type="entry name" value="AAA"/>
    <property type="match status" value="2"/>
</dbReference>
<comment type="caution">
    <text evidence="4">The sequence shown here is derived from an EMBL/GenBank/DDBJ whole genome shotgun (WGS) entry which is preliminary data.</text>
</comment>
<feature type="domain" description="AAA+ ATPase" evidence="3">
    <location>
        <begin position="329"/>
        <end position="465"/>
    </location>
</feature>
<evidence type="ECO:0000313" key="4">
    <source>
        <dbReference type="EMBL" id="EKA94155.1"/>
    </source>
</evidence>
<protein>
    <recommendedName>
        <fullName evidence="3">AAA+ ATPase domain-containing protein</fullName>
    </recommendedName>
</protein>
<name>K1GLI0_9FUSO</name>
<reference evidence="4 5" key="1">
    <citation type="submission" date="2012-05" db="EMBL/GenBank/DDBJ databases">
        <title>The Genome Sequence of Fusobacterium periodontium Oral Taxon 201 Strain D10.</title>
        <authorList>
            <consortium name="The Broad Institute Genome Sequencing Platform"/>
            <consortium name="The Broad Institute Genome Sequencing Center for Infectious Disease"/>
            <person name="Earl A."/>
            <person name="Ward D."/>
            <person name="Feldgarden M."/>
            <person name="Gevers D."/>
            <person name="Strauss J."/>
            <person name="Sibley C."/>
            <person name="White A."/>
            <person name="Ambrose C.E."/>
            <person name="Allen-Vercoe E."/>
            <person name="Walker B."/>
            <person name="Young S.K."/>
            <person name="Zeng Q."/>
            <person name="Gargeya S."/>
            <person name="Fitzgerald M."/>
            <person name="Haas B."/>
            <person name="Abouelleil A."/>
            <person name="Alvarado L."/>
            <person name="Arachchi H.M."/>
            <person name="Berlin A.M."/>
            <person name="Chapman S.B."/>
            <person name="Goldberg J."/>
            <person name="Griggs A."/>
            <person name="Gujja S."/>
            <person name="Hansen M."/>
            <person name="Howarth C."/>
            <person name="Imamovic A."/>
            <person name="Larimer J."/>
            <person name="McCowan C."/>
            <person name="Montmayeur A."/>
            <person name="Murphy C."/>
            <person name="Neiman D."/>
            <person name="Pearson M."/>
            <person name="Priest M."/>
            <person name="Roberts A."/>
            <person name="Saif S."/>
            <person name="Shea T."/>
            <person name="Sisk P."/>
            <person name="Sykes S."/>
            <person name="Wortman J."/>
            <person name="Nusbaum C."/>
            <person name="Birren B."/>
        </authorList>
    </citation>
    <scope>NUCLEOTIDE SEQUENCE [LARGE SCALE GENOMIC DNA]</scope>
    <source>
        <strain evidence="4 5">D10</strain>
    </source>
</reference>
<evidence type="ECO:0000256" key="1">
    <source>
        <dbReference type="RuleBase" id="RU003651"/>
    </source>
</evidence>
<dbReference type="InterPro" id="IPR003593">
    <property type="entry name" value="AAA+_ATPase"/>
</dbReference>
<dbReference type="GO" id="GO:0016887">
    <property type="term" value="F:ATP hydrolysis activity"/>
    <property type="evidence" value="ECO:0007669"/>
    <property type="project" value="InterPro"/>
</dbReference>
<dbReference type="HOGENOM" id="CLU_326189_0_0_0"/>
<dbReference type="PROSITE" id="PS00674">
    <property type="entry name" value="AAA"/>
    <property type="match status" value="2"/>
</dbReference>
<dbReference type="EMBL" id="ACIF01000103">
    <property type="protein sequence ID" value="EKA94155.1"/>
    <property type="molecule type" value="Genomic_DNA"/>
</dbReference>
<dbReference type="CDD" id="cd19481">
    <property type="entry name" value="RecA-like_protease"/>
    <property type="match status" value="1"/>
</dbReference>
<sequence>MDKTNRDNEKKFDYTKCKRLMEDIQKSYLEYGKNRIFLIGDELKDLYLRDIRDGYFDLTESIKDYILHNNRFKWFISVSSSKEKISFFEKNKNKKGNLVFIESKYTDFNPPQHEDSIGLLDMDEKENSDTEEIPDVTLDNSKQIFGVISVLLEGNHNVGEEICLFIEDLDWVATFYEDQKDNELIKKIKDLEKLKKHLVIISTKDKTLFEETYYEKLDDKEMITIPKASTEEIEITLYRLTWKAIKKNLRNININDLALAFSNSKTSLREVIRIFNKKIKNYGQDLKMEHFEFKEKVKEKIYWKDVELNQKIKDELIKKIRTFKDGESKEKGILLYGPPGTGKTMIAKAMATEEKLYFLAPKLSELKGEYVGQSAPKVKALFEEARANEPTLIFLDEVDTLFPARDHGDGDSYTKDMVNEFLQQLDGVDTGEQKIIVLAATNREYMIDPAVKSRLGDSIEIPLPTEEEIRKMYNNHFKDELEDEFMSILNQKNKDELIRKSTGMSGRDIKNICESMKKKTRYLNFKLEKNLNKKNEYFKDILDEVFREKMNNVIYNMKNNNGLEVYSNMTNVNNLYGQDVDKIKKELKSYIKEITETTKQRQDREEKNIKKQNGILLYGPPGNGKTELVKNICKENNLIFVGANGKSFVGNTEKSTLEMIENIFEDTYRLSNLCSDEQGVVLFFDEFDSLVGLEMSSTTRGTVLTKISDDKSQTGIRHSASKILLMAATNYYDVIDEAVKRPGRFDGHFSLRNPRKEDAIKIIEETFNQQSMTTSNTSILESFYEVIRRDDSEKINILKNLSNDRYEIEDSEIQKIFNLLSGSKEEKEQGLILLEEAKSKYLCSGSSIKTHILKLKRFLYNEGYFDKDKLEVTDELVNKYKEC</sequence>
<dbReference type="GO" id="GO:0005524">
    <property type="term" value="F:ATP binding"/>
    <property type="evidence" value="ECO:0007669"/>
    <property type="project" value="UniProtKB-KW"/>
</dbReference>
<gene>
    <name evidence="4" type="ORF">FPOG_00719</name>
</gene>
<dbReference type="RefSeq" id="WP_005966360.1">
    <property type="nucleotide sequence ID" value="NZ_JH815351.1"/>
</dbReference>
<comment type="similarity">
    <text evidence="1">Belongs to the AAA ATPase family.</text>
</comment>
<dbReference type="InterPro" id="IPR050168">
    <property type="entry name" value="AAA_ATPase_domain"/>
</dbReference>
<dbReference type="InterPro" id="IPR003959">
    <property type="entry name" value="ATPase_AAA_core"/>
</dbReference>
<evidence type="ECO:0000313" key="5">
    <source>
        <dbReference type="Proteomes" id="UP000005809"/>
    </source>
</evidence>
<keyword evidence="1" id="KW-0067">ATP-binding</keyword>
<dbReference type="InterPro" id="IPR027417">
    <property type="entry name" value="P-loop_NTPase"/>
</dbReference>
<keyword evidence="2" id="KW-0175">Coiled coil</keyword>
<accession>K1GLI0</accession>
<dbReference type="Gene3D" id="1.10.8.60">
    <property type="match status" value="2"/>
</dbReference>
<dbReference type="PATRIC" id="fig|620833.3.peg.682"/>
<organism evidence="4 5">
    <name type="scientific">Fusobacterium periodonticum D10</name>
    <dbReference type="NCBI Taxonomy" id="620833"/>
    <lineage>
        <taxon>Bacteria</taxon>
        <taxon>Fusobacteriati</taxon>
        <taxon>Fusobacteriota</taxon>
        <taxon>Fusobacteriia</taxon>
        <taxon>Fusobacteriales</taxon>
        <taxon>Fusobacteriaceae</taxon>
        <taxon>Fusobacterium</taxon>
    </lineage>
</organism>
<keyword evidence="1" id="KW-0547">Nucleotide-binding</keyword>
<dbReference type="AlphaFoldDB" id="K1GLI0"/>
<proteinExistence type="inferred from homology"/>
<dbReference type="SUPFAM" id="SSF52540">
    <property type="entry name" value="P-loop containing nucleoside triphosphate hydrolases"/>
    <property type="match status" value="2"/>
</dbReference>
<dbReference type="PANTHER" id="PTHR23077">
    <property type="entry name" value="AAA-FAMILY ATPASE"/>
    <property type="match status" value="1"/>
</dbReference>
<evidence type="ECO:0000259" key="3">
    <source>
        <dbReference type="SMART" id="SM00382"/>
    </source>
</evidence>